<name>A0A075K6L9_9GAMM</name>
<sequence length="80" mass="9477">MTIALLRSVLGWSALLNLLLVVVWFSLFLGFHDRMYAWHRRWFRLSGETFDAIHYAGMAWYKIATWLLFILPYVALRISA</sequence>
<dbReference type="AlphaFoldDB" id="A0A075K6L9"/>
<feature type="transmembrane region" description="Helical" evidence="1">
    <location>
        <begin position="12"/>
        <end position="31"/>
    </location>
</feature>
<reference evidence="3 4" key="1">
    <citation type="submission" date="2014-07" db="EMBL/GenBank/DDBJ databases">
        <title>Complete Genome Sequence of Dyella japonica Strain A8 Isolated from Malaysian Tropical Soil.</title>
        <authorList>
            <person name="Hui R.K.H."/>
            <person name="Chen J.-W."/>
            <person name="Chan K.-G."/>
            <person name="Leung F.C.C."/>
        </authorList>
    </citation>
    <scope>NUCLEOTIDE SEQUENCE [LARGE SCALE GENOMIC DNA]</scope>
    <source>
        <strain evidence="3 4">A8</strain>
    </source>
</reference>
<dbReference type="STRING" id="1217721.HY57_19435"/>
<accession>A0A075K6L9</accession>
<dbReference type="HOGENOM" id="CLU_180528_0_0_6"/>
<organism evidence="3 4">
    <name type="scientific">Dyella japonica A8</name>
    <dbReference type="NCBI Taxonomy" id="1217721"/>
    <lineage>
        <taxon>Bacteria</taxon>
        <taxon>Pseudomonadati</taxon>
        <taxon>Pseudomonadota</taxon>
        <taxon>Gammaproteobacteria</taxon>
        <taxon>Lysobacterales</taxon>
        <taxon>Rhodanobacteraceae</taxon>
        <taxon>Dyella</taxon>
    </lineage>
</organism>
<dbReference type="InterPro" id="IPR049220">
    <property type="entry name" value="DUF6868"/>
</dbReference>
<evidence type="ECO:0000313" key="3">
    <source>
        <dbReference type="EMBL" id="AIF49267.1"/>
    </source>
</evidence>
<keyword evidence="4" id="KW-1185">Reference proteome</keyword>
<dbReference type="PATRIC" id="fig|1217721.7.peg.3982"/>
<dbReference type="Pfam" id="PF21742">
    <property type="entry name" value="DUF6868"/>
    <property type="match status" value="1"/>
</dbReference>
<proteinExistence type="predicted"/>
<gene>
    <name evidence="3" type="ORF">HY57_19435</name>
</gene>
<feature type="transmembrane region" description="Helical" evidence="1">
    <location>
        <begin position="52"/>
        <end position="75"/>
    </location>
</feature>
<evidence type="ECO:0000259" key="2">
    <source>
        <dbReference type="Pfam" id="PF21742"/>
    </source>
</evidence>
<keyword evidence="1" id="KW-0812">Transmembrane</keyword>
<keyword evidence="1" id="KW-1133">Transmembrane helix</keyword>
<feature type="domain" description="DUF6868" evidence="2">
    <location>
        <begin position="1"/>
        <end position="78"/>
    </location>
</feature>
<evidence type="ECO:0000256" key="1">
    <source>
        <dbReference type="SAM" id="Phobius"/>
    </source>
</evidence>
<protein>
    <recommendedName>
        <fullName evidence="2">DUF6868 domain-containing protein</fullName>
    </recommendedName>
</protein>
<dbReference type="OrthoDB" id="5472096at2"/>
<evidence type="ECO:0000313" key="4">
    <source>
        <dbReference type="Proteomes" id="UP000027987"/>
    </source>
</evidence>
<dbReference type="Proteomes" id="UP000027987">
    <property type="component" value="Chromosome"/>
</dbReference>
<keyword evidence="1" id="KW-0472">Membrane</keyword>
<dbReference type="EMBL" id="CP008884">
    <property type="protein sequence ID" value="AIF49267.1"/>
    <property type="molecule type" value="Genomic_DNA"/>
</dbReference>
<dbReference type="KEGG" id="dja:HY57_19435"/>